<dbReference type="PANTHER" id="PTHR24248">
    <property type="entry name" value="ADRENERGIC RECEPTOR-RELATED G-PROTEIN COUPLED RECEPTOR"/>
    <property type="match status" value="1"/>
</dbReference>
<evidence type="ECO:0000256" key="1">
    <source>
        <dbReference type="ARBA" id="ARBA00004651"/>
    </source>
</evidence>
<accession>A0A914GU15</accession>
<feature type="transmembrane region" description="Helical" evidence="12">
    <location>
        <begin position="38"/>
        <end position="60"/>
    </location>
</feature>
<comment type="similarity">
    <text evidence="10">Belongs to the G-protein coupled receptor 1 family.</text>
</comment>
<dbReference type="SUPFAM" id="SSF81321">
    <property type="entry name" value="Family A G protein-coupled receptor-like"/>
    <property type="match status" value="2"/>
</dbReference>
<dbReference type="PRINTS" id="PR00237">
    <property type="entry name" value="GPCRRHODOPSN"/>
</dbReference>
<feature type="transmembrane region" description="Helical" evidence="12">
    <location>
        <begin position="153"/>
        <end position="173"/>
    </location>
</feature>
<feature type="transmembrane region" description="Helical" evidence="12">
    <location>
        <begin position="111"/>
        <end position="132"/>
    </location>
</feature>
<evidence type="ECO:0000256" key="11">
    <source>
        <dbReference type="SAM" id="MobiDB-lite"/>
    </source>
</evidence>
<feature type="region of interest" description="Disordered" evidence="11">
    <location>
        <begin position="773"/>
        <end position="805"/>
    </location>
</feature>
<keyword evidence="7" id="KW-1015">Disulfide bond</keyword>
<dbReference type="PANTHER" id="PTHR24248:SF125">
    <property type="entry name" value="DOPAMINE D2-LIKE RECEPTOR"/>
    <property type="match status" value="1"/>
</dbReference>
<feature type="compositionally biased region" description="Acidic residues" evidence="11">
    <location>
        <begin position="282"/>
        <end position="297"/>
    </location>
</feature>
<keyword evidence="14" id="KW-1185">Reference proteome</keyword>
<dbReference type="InterPro" id="IPR000276">
    <property type="entry name" value="GPCR_Rhodpsn"/>
</dbReference>
<dbReference type="WBParaSite" id="Gr19_v10_g10764.t1">
    <property type="protein sequence ID" value="Gr19_v10_g10764.t1"/>
    <property type="gene ID" value="Gr19_v10_g10764"/>
</dbReference>
<keyword evidence="5 10" id="KW-0297">G-protein coupled receptor</keyword>
<evidence type="ECO:0000259" key="13">
    <source>
        <dbReference type="PROSITE" id="PS50262"/>
    </source>
</evidence>
<evidence type="ECO:0000256" key="6">
    <source>
        <dbReference type="ARBA" id="ARBA00023136"/>
    </source>
</evidence>
<evidence type="ECO:0000256" key="12">
    <source>
        <dbReference type="SAM" id="Phobius"/>
    </source>
</evidence>
<sequence>MTFYAGGIAPSSPNGTANSSSLASADGNGIAQAENNPYALALALVPLLTIFGNALVILAVCRDRSLRTVTNLLIMSLAISDLLVALCVMFFAVYFEWNSFIWDLGPTLCNLYIGADVACSTASILNLLAISIDRYIAISHPLAYCQLGTNSRAYVSIALVWGVSISVAIPLAFGANHVESEHECAFTNPVFMIGSSVLSFFFPCLAMIALYAVVFKRLRERESARAARKRNAALSGVETALITNALMGGARMARQIARSHLKDQLLLELSIQTSSFPTASLSEDDDDDDEDEEEEAAESGHDIARRKRLAQHLQAQDDDNPQRRPTLSLMINGGLPFPMAPMNPLQLPSTALRAERRVKGWRRKRTLRLMRRCNTLPSSVIQRQKTPQGIVARGDSVADQQAVSAVGQAANPRRRDNEEAVRAAASTCHASRAARNAASDVQQLSARQPPAFVEQQQAEQQQKCCGMEPETDTECPKALPPAAVRLCSSFGDDLEERFPFIDQTDLHDLHDLHEDLRMQLLSGGDCSPSLQASSAACKRSQLPGSCCVRSNAEAEPPLFRTLQLYRHNSHCGAATMRKRSGNCVRRAHSDRHQPTCPNRLISDADASSVHEKDANNNKQNARRPEEAAQSDAACWRQASGAAQTLRNGDVPLLQQKKRRHCGGMLARLFIRWGQRRVTGLGHPDRPKLVGVIRSAASVVVTTDQRNTSIAGSGAESRGGIRGGLRRSVWISSHSPPKRTAEDCTTAAVTANDPAWNKIDCSAAALSSAYRLESNSVVHPTERRRNSSVMEQSTRSRDGPVRNNGSALPARNGACCRSSTVSGIVPKKISCASSGFSSSPLRYIRQAFRRSLVPIIEEGRRPSRTLLKRATRQMRREQKATVTLAVVLAVFLCCWVPFFALHLSNAICLLSGGVQCVHLLAMFLSTWLGYLNSSLNPLIYTVFDKRFRKAFRNLLGCDGSGTATGRRAAGPRC</sequence>
<dbReference type="Gene3D" id="1.20.1070.10">
    <property type="entry name" value="Rhodopsin 7-helix transmembrane proteins"/>
    <property type="match status" value="2"/>
</dbReference>
<protein>
    <submittedName>
        <fullName evidence="15">G-protein coupled receptors family 1 profile domain-containing protein</fullName>
    </submittedName>
</protein>
<feature type="transmembrane region" description="Helical" evidence="12">
    <location>
        <begin position="193"/>
        <end position="215"/>
    </location>
</feature>
<keyword evidence="2" id="KW-1003">Cell membrane</keyword>
<feature type="transmembrane region" description="Helical" evidence="12">
    <location>
        <begin position="72"/>
        <end position="95"/>
    </location>
</feature>
<evidence type="ECO:0000313" key="15">
    <source>
        <dbReference type="WBParaSite" id="Gr19_v10_g10764.t1"/>
    </source>
</evidence>
<keyword evidence="6 12" id="KW-0472">Membrane</keyword>
<dbReference type="InterPro" id="IPR017452">
    <property type="entry name" value="GPCR_Rhodpsn_7TM"/>
</dbReference>
<dbReference type="GO" id="GO:0005886">
    <property type="term" value="C:plasma membrane"/>
    <property type="evidence" value="ECO:0007669"/>
    <property type="project" value="UniProtKB-SubCell"/>
</dbReference>
<evidence type="ECO:0000256" key="10">
    <source>
        <dbReference type="RuleBase" id="RU000688"/>
    </source>
</evidence>
<keyword evidence="8 10" id="KW-0675">Receptor</keyword>
<dbReference type="GO" id="GO:0001591">
    <property type="term" value="F:dopamine neurotransmitter receptor activity, coupled via Gi/Go"/>
    <property type="evidence" value="ECO:0007669"/>
    <property type="project" value="TreeGrafter"/>
</dbReference>
<dbReference type="PROSITE" id="PS50262">
    <property type="entry name" value="G_PROTEIN_RECEP_F1_2"/>
    <property type="match status" value="1"/>
</dbReference>
<name>A0A914GU15_GLORO</name>
<keyword evidence="9 10" id="KW-0807">Transducer</keyword>
<dbReference type="Pfam" id="PF00001">
    <property type="entry name" value="7tm_1"/>
    <property type="match status" value="2"/>
</dbReference>
<feature type="domain" description="G-protein coupled receptors family 1 profile" evidence="13">
    <location>
        <begin position="52"/>
        <end position="939"/>
    </location>
</feature>
<evidence type="ECO:0000256" key="3">
    <source>
        <dbReference type="ARBA" id="ARBA00022692"/>
    </source>
</evidence>
<evidence type="ECO:0000256" key="4">
    <source>
        <dbReference type="ARBA" id="ARBA00022989"/>
    </source>
</evidence>
<organism evidence="14 15">
    <name type="scientific">Globodera rostochiensis</name>
    <name type="common">Golden nematode worm</name>
    <name type="synonym">Heterodera rostochiensis</name>
    <dbReference type="NCBI Taxonomy" id="31243"/>
    <lineage>
        <taxon>Eukaryota</taxon>
        <taxon>Metazoa</taxon>
        <taxon>Ecdysozoa</taxon>
        <taxon>Nematoda</taxon>
        <taxon>Chromadorea</taxon>
        <taxon>Rhabditida</taxon>
        <taxon>Tylenchina</taxon>
        <taxon>Tylenchomorpha</taxon>
        <taxon>Tylenchoidea</taxon>
        <taxon>Heteroderidae</taxon>
        <taxon>Heteroderinae</taxon>
        <taxon>Globodera</taxon>
    </lineage>
</organism>
<feature type="transmembrane region" description="Helical" evidence="12">
    <location>
        <begin position="919"/>
        <end position="942"/>
    </location>
</feature>
<evidence type="ECO:0000256" key="5">
    <source>
        <dbReference type="ARBA" id="ARBA00023040"/>
    </source>
</evidence>
<evidence type="ECO:0000256" key="8">
    <source>
        <dbReference type="ARBA" id="ARBA00023170"/>
    </source>
</evidence>
<dbReference type="Proteomes" id="UP000887572">
    <property type="component" value="Unplaced"/>
</dbReference>
<comment type="subcellular location">
    <subcellularLocation>
        <location evidence="1">Cell membrane</location>
        <topology evidence="1">Multi-pass membrane protein</topology>
    </subcellularLocation>
</comment>
<dbReference type="GO" id="GO:0004930">
    <property type="term" value="F:G protein-coupled receptor activity"/>
    <property type="evidence" value="ECO:0007669"/>
    <property type="project" value="UniProtKB-KW"/>
</dbReference>
<reference evidence="15" key="1">
    <citation type="submission" date="2022-11" db="UniProtKB">
        <authorList>
            <consortium name="WormBaseParasite"/>
        </authorList>
    </citation>
    <scope>IDENTIFICATION</scope>
</reference>
<evidence type="ECO:0000256" key="7">
    <source>
        <dbReference type="ARBA" id="ARBA00023157"/>
    </source>
</evidence>
<dbReference type="SMART" id="SM01381">
    <property type="entry name" value="7TM_GPCR_Srsx"/>
    <property type="match status" value="1"/>
</dbReference>
<dbReference type="AlphaFoldDB" id="A0A914GU15"/>
<feature type="transmembrane region" description="Helical" evidence="12">
    <location>
        <begin position="881"/>
        <end position="899"/>
    </location>
</feature>
<feature type="region of interest" description="Disordered" evidence="11">
    <location>
        <begin position="582"/>
        <end position="629"/>
    </location>
</feature>
<evidence type="ECO:0000256" key="2">
    <source>
        <dbReference type="ARBA" id="ARBA00022475"/>
    </source>
</evidence>
<dbReference type="PROSITE" id="PS00237">
    <property type="entry name" value="G_PROTEIN_RECEP_F1_1"/>
    <property type="match status" value="1"/>
</dbReference>
<proteinExistence type="inferred from homology"/>
<keyword evidence="3 10" id="KW-0812">Transmembrane</keyword>
<feature type="region of interest" description="Disordered" evidence="11">
    <location>
        <begin position="277"/>
        <end position="303"/>
    </location>
</feature>
<evidence type="ECO:0000256" key="9">
    <source>
        <dbReference type="ARBA" id="ARBA00023224"/>
    </source>
</evidence>
<evidence type="ECO:0000313" key="14">
    <source>
        <dbReference type="Proteomes" id="UP000887572"/>
    </source>
</evidence>
<keyword evidence="4 12" id="KW-1133">Transmembrane helix</keyword>
<dbReference type="GO" id="GO:0045202">
    <property type="term" value="C:synapse"/>
    <property type="evidence" value="ECO:0007669"/>
    <property type="project" value="GOC"/>
</dbReference>